<dbReference type="AlphaFoldDB" id="W4V7F5"/>
<dbReference type="STRING" id="1294263.JCM21531_2129"/>
<gene>
    <name evidence="1" type="ORF">JCM21531_2129</name>
</gene>
<evidence type="ECO:0000313" key="1">
    <source>
        <dbReference type="EMBL" id="GAE88669.1"/>
    </source>
</evidence>
<reference evidence="1" key="1">
    <citation type="journal article" date="2014" name="Genome Announc.">
        <title>Draft Genome Sequence of Clostridium straminisolvens Strain JCM 21531T, Isolated from a Cellulose-Degrading Bacterial Community.</title>
        <authorList>
            <person name="Yuki M."/>
            <person name="Oshima K."/>
            <person name="Suda W."/>
            <person name="Sakamoto M."/>
            <person name="Kitamura K."/>
            <person name="Iida T."/>
            <person name="Hattori M."/>
            <person name="Ohkuma M."/>
        </authorList>
    </citation>
    <scope>NUCLEOTIDE SEQUENCE [LARGE SCALE GENOMIC DNA]</scope>
    <source>
        <strain evidence="1">JCM 21531</strain>
    </source>
</reference>
<dbReference type="Proteomes" id="UP000019109">
    <property type="component" value="Unassembled WGS sequence"/>
</dbReference>
<sequence>MDLHKRRIQWAIDKLNEEGKALTVSNITVMTGVGNKYRKLVIEEIKKALEELGER</sequence>
<proteinExistence type="predicted"/>
<organism evidence="1 2">
    <name type="scientific">Acetivibrio straminisolvens JCM 21531</name>
    <dbReference type="NCBI Taxonomy" id="1294263"/>
    <lineage>
        <taxon>Bacteria</taxon>
        <taxon>Bacillati</taxon>
        <taxon>Bacillota</taxon>
        <taxon>Clostridia</taxon>
        <taxon>Eubacteriales</taxon>
        <taxon>Oscillospiraceae</taxon>
        <taxon>Acetivibrio</taxon>
    </lineage>
</organism>
<evidence type="ECO:0000313" key="2">
    <source>
        <dbReference type="Proteomes" id="UP000019109"/>
    </source>
</evidence>
<name>W4V7F5_9FIRM</name>
<keyword evidence="2" id="KW-1185">Reference proteome</keyword>
<protein>
    <submittedName>
        <fullName evidence="1">Tn7-like transposition protein D</fullName>
    </submittedName>
</protein>
<accession>W4V7F5</accession>
<dbReference type="EMBL" id="BAVR01000022">
    <property type="protein sequence ID" value="GAE88669.1"/>
    <property type="molecule type" value="Genomic_DNA"/>
</dbReference>
<comment type="caution">
    <text evidence="1">The sequence shown here is derived from an EMBL/GenBank/DDBJ whole genome shotgun (WGS) entry which is preliminary data.</text>
</comment>